<evidence type="ECO:0000313" key="3">
    <source>
        <dbReference type="EnsemblMetazoa" id="GAUT048567-PA"/>
    </source>
</evidence>
<organism evidence="3 4">
    <name type="scientific">Glossina austeni</name>
    <name type="common">Savannah tsetse fly</name>
    <dbReference type="NCBI Taxonomy" id="7395"/>
    <lineage>
        <taxon>Eukaryota</taxon>
        <taxon>Metazoa</taxon>
        <taxon>Ecdysozoa</taxon>
        <taxon>Arthropoda</taxon>
        <taxon>Hexapoda</taxon>
        <taxon>Insecta</taxon>
        <taxon>Pterygota</taxon>
        <taxon>Neoptera</taxon>
        <taxon>Endopterygota</taxon>
        <taxon>Diptera</taxon>
        <taxon>Brachycera</taxon>
        <taxon>Muscomorpha</taxon>
        <taxon>Hippoboscoidea</taxon>
        <taxon>Glossinidae</taxon>
        <taxon>Glossina</taxon>
    </lineage>
</organism>
<evidence type="ECO:0000256" key="1">
    <source>
        <dbReference type="SAM" id="MobiDB-lite"/>
    </source>
</evidence>
<keyword evidence="4" id="KW-1185">Reference proteome</keyword>
<dbReference type="Proteomes" id="UP000078200">
    <property type="component" value="Unassembled WGS sequence"/>
</dbReference>
<dbReference type="AlphaFoldDB" id="A0A1A9VV08"/>
<evidence type="ECO:0000256" key="2">
    <source>
        <dbReference type="SAM" id="SignalP"/>
    </source>
</evidence>
<feature type="region of interest" description="Disordered" evidence="1">
    <location>
        <begin position="116"/>
        <end position="170"/>
    </location>
</feature>
<proteinExistence type="predicted"/>
<dbReference type="VEuPathDB" id="VectorBase:GAUT048567"/>
<feature type="signal peptide" evidence="2">
    <location>
        <begin position="1"/>
        <end position="21"/>
    </location>
</feature>
<dbReference type="EnsemblMetazoa" id="GAUT048567-RA">
    <property type="protein sequence ID" value="GAUT048567-PA"/>
    <property type="gene ID" value="GAUT048567"/>
</dbReference>
<feature type="compositionally biased region" description="Low complexity" evidence="1">
    <location>
        <begin position="120"/>
        <end position="132"/>
    </location>
</feature>
<feature type="chain" id="PRO_5008399732" evidence="2">
    <location>
        <begin position="22"/>
        <end position="170"/>
    </location>
</feature>
<reference evidence="3" key="1">
    <citation type="submission" date="2020-05" db="UniProtKB">
        <authorList>
            <consortium name="EnsemblMetazoa"/>
        </authorList>
    </citation>
    <scope>IDENTIFICATION</scope>
    <source>
        <strain evidence="3">TTRI</strain>
    </source>
</reference>
<accession>A0A1A9VV08</accession>
<name>A0A1A9VV08_GLOAU</name>
<keyword evidence="2" id="KW-0732">Signal</keyword>
<dbReference type="STRING" id="7395.A0A1A9VV08"/>
<protein>
    <submittedName>
        <fullName evidence="3">Uncharacterized protein</fullName>
    </submittedName>
</protein>
<evidence type="ECO:0000313" key="4">
    <source>
        <dbReference type="Proteomes" id="UP000078200"/>
    </source>
</evidence>
<sequence>MKQFVILCAVIAVSMLFLAQADESNEMEERGFLLSSKNGYPTFNQGGGRRCLSSGCNSKFNGGCSSSGNCGGQCNTCSGGRCNTCSGGQCNTCSGGQCNTGSDAKRTVVKNNIVVTNGNGTQSGAPGAPGAAGTPGGPGQNNQGQGLGVAPLSPPGTPATLANATVPVAQ</sequence>